<organism evidence="18">
    <name type="scientific">Propionibacterium freudenreichii subsp. freudenreichii</name>
    <dbReference type="NCBI Taxonomy" id="66712"/>
    <lineage>
        <taxon>Bacteria</taxon>
        <taxon>Bacillati</taxon>
        <taxon>Actinomycetota</taxon>
        <taxon>Actinomycetes</taxon>
        <taxon>Propionibacteriales</taxon>
        <taxon>Propionibacteriaceae</taxon>
        <taxon>Propionibacterium</taxon>
    </lineage>
</organism>
<dbReference type="PRINTS" id="PR00095">
    <property type="entry name" value="ANTSNTHASEI"/>
</dbReference>
<evidence type="ECO:0000256" key="15">
    <source>
        <dbReference type="RuleBase" id="RU364045"/>
    </source>
</evidence>
<evidence type="ECO:0000256" key="1">
    <source>
        <dbReference type="ARBA" id="ARBA00001946"/>
    </source>
</evidence>
<evidence type="ECO:0000256" key="2">
    <source>
        <dbReference type="ARBA" id="ARBA00004873"/>
    </source>
</evidence>
<dbReference type="GO" id="GO:0000162">
    <property type="term" value="P:L-tryptophan biosynthetic process"/>
    <property type="evidence" value="ECO:0007669"/>
    <property type="project" value="UniProtKB-UniPathway"/>
</dbReference>
<keyword evidence="9 15" id="KW-0822">Tryptophan biosynthesis</keyword>
<accession>A0A068VRR9</accession>
<feature type="domain" description="Chorismate-utilising enzyme C-terminal" evidence="16">
    <location>
        <begin position="233"/>
        <end position="484"/>
    </location>
</feature>
<dbReference type="EMBL" id="LM676387">
    <property type="protein sequence ID" value="CEP25931.1"/>
    <property type="molecule type" value="Genomic_DNA"/>
</dbReference>
<evidence type="ECO:0000256" key="13">
    <source>
        <dbReference type="ARBA" id="ARBA00025634"/>
    </source>
</evidence>
<comment type="cofactor">
    <cofactor evidence="1 15">
        <name>Mg(2+)</name>
        <dbReference type="ChEBI" id="CHEBI:18420"/>
    </cofactor>
</comment>
<evidence type="ECO:0000313" key="18">
    <source>
        <dbReference type="EMBL" id="CEP25931.1"/>
    </source>
</evidence>
<evidence type="ECO:0000256" key="8">
    <source>
        <dbReference type="ARBA" id="ARBA00022723"/>
    </source>
</evidence>
<sequence>MSRQLRIEPSLEGFREQAVDRRVVGVRTRLRADDLTPIALYEQLTGEAEGSFIFESVEQGTWSRWSFIGVRCPSMLVGRGNTSEWLGRPLEGIPRHGPCLDVLAATLRALHTPADPELPPFSSGLVGYLGWDVKRQVEPSLGEPNPDDIGVPDSVMMLATDMAVLDHHRGEVWLIANAINFNDTAEGVDEAYRDAVERVHRMATRLTSPRPALLASIEPDARPQVTEQRAPGEFEAMVEKAKEYVMAGDIFQVVPGQRFDVDVTASGFDIYRELRVANPSPYLFLLKLPGFDLIGSSPEALVTVKDGVATTHPIAGTRPRGDTEAEDRRLEDELLADEKERAEHLMLVDLGRNDLGRVCIPGTVTVTQFMHVGRYSYVMHLEAAVTGSVEPGLSALDVVMACFPAGTLSGAPKLRAMQIIDELESTARGPYGGVVGYFDFAGNADTAICIRTALVKDGVAHVSAGAGIVADSVPANENAESHNKAAAVLVALARANASHRITPQTLLEQS</sequence>
<dbReference type="InterPro" id="IPR006805">
    <property type="entry name" value="Anth_synth_I_N"/>
</dbReference>
<protein>
    <recommendedName>
        <fullName evidence="6 15">Anthranilate synthase component 1</fullName>
        <ecNumber evidence="5 15">4.1.3.27</ecNumber>
    </recommendedName>
</protein>
<dbReference type="InterPro" id="IPR019999">
    <property type="entry name" value="Anth_synth_I-like"/>
</dbReference>
<evidence type="ECO:0000259" key="16">
    <source>
        <dbReference type="Pfam" id="PF00425"/>
    </source>
</evidence>
<dbReference type="RefSeq" id="WP_080713547.1">
    <property type="nucleotide sequence ID" value="NZ_CP010341.1"/>
</dbReference>
<gene>
    <name evidence="15 18" type="primary">trpE</name>
    <name evidence="18" type="ORF">PFCIRM138_03135</name>
</gene>
<comment type="catalytic activity">
    <reaction evidence="14 15">
        <text>chorismate + L-glutamine = anthranilate + pyruvate + L-glutamate + H(+)</text>
        <dbReference type="Rhea" id="RHEA:21732"/>
        <dbReference type="ChEBI" id="CHEBI:15361"/>
        <dbReference type="ChEBI" id="CHEBI:15378"/>
        <dbReference type="ChEBI" id="CHEBI:16567"/>
        <dbReference type="ChEBI" id="CHEBI:29748"/>
        <dbReference type="ChEBI" id="CHEBI:29985"/>
        <dbReference type="ChEBI" id="CHEBI:58359"/>
        <dbReference type="EC" id="4.1.3.27"/>
    </reaction>
</comment>
<evidence type="ECO:0000256" key="9">
    <source>
        <dbReference type="ARBA" id="ARBA00022822"/>
    </source>
</evidence>
<dbReference type="EC" id="4.1.3.27" evidence="5 15"/>
<dbReference type="UniPathway" id="UPA00035">
    <property type="reaction ID" value="UER00040"/>
</dbReference>
<keyword evidence="12 15" id="KW-0456">Lyase</keyword>
<evidence type="ECO:0000256" key="3">
    <source>
        <dbReference type="ARBA" id="ARBA00009562"/>
    </source>
</evidence>
<evidence type="ECO:0000256" key="5">
    <source>
        <dbReference type="ARBA" id="ARBA00012266"/>
    </source>
</evidence>
<comment type="similarity">
    <text evidence="3 15">Belongs to the anthranilate synthase component I family.</text>
</comment>
<keyword evidence="10 15" id="KW-0460">Magnesium</keyword>
<comment type="subunit">
    <text evidence="4 15">Heterotetramer consisting of two non-identical subunits: a beta subunit (TrpG) and a large alpha subunit (TrpE).</text>
</comment>
<reference evidence="18" key="1">
    <citation type="submission" date="2014-08" db="EMBL/GenBank/DDBJ databases">
        <authorList>
            <person name="Falentin Helene"/>
        </authorList>
    </citation>
    <scope>NUCLEOTIDE SEQUENCE</scope>
</reference>
<keyword evidence="11 15" id="KW-0057">Aromatic amino acid biosynthesis</keyword>
<dbReference type="NCBIfam" id="NF010086">
    <property type="entry name" value="PRK13571.1"/>
    <property type="match status" value="1"/>
</dbReference>
<evidence type="ECO:0000256" key="7">
    <source>
        <dbReference type="ARBA" id="ARBA00022605"/>
    </source>
</evidence>
<evidence type="ECO:0000259" key="17">
    <source>
        <dbReference type="Pfam" id="PF04715"/>
    </source>
</evidence>
<dbReference type="SUPFAM" id="SSF56322">
    <property type="entry name" value="ADC synthase"/>
    <property type="match status" value="1"/>
</dbReference>
<dbReference type="NCBIfam" id="TIGR00564">
    <property type="entry name" value="trpE_most"/>
    <property type="match status" value="1"/>
</dbReference>
<dbReference type="KEGG" id="pfre:RM25_1000"/>
<feature type="domain" description="Anthranilate synthase component I N-terminal" evidence="17">
    <location>
        <begin position="33"/>
        <end position="174"/>
    </location>
</feature>
<comment type="pathway">
    <text evidence="2 15">Amino-acid biosynthesis; L-tryptophan biosynthesis; L-tryptophan from chorismate: step 1/5.</text>
</comment>
<dbReference type="InterPro" id="IPR005256">
    <property type="entry name" value="Anth_synth_I_PabB"/>
</dbReference>
<dbReference type="PANTHER" id="PTHR11236">
    <property type="entry name" value="AMINOBENZOATE/ANTHRANILATE SYNTHASE"/>
    <property type="match status" value="1"/>
</dbReference>
<dbReference type="Gene3D" id="3.60.120.10">
    <property type="entry name" value="Anthranilate synthase"/>
    <property type="match status" value="1"/>
</dbReference>
<evidence type="ECO:0000256" key="12">
    <source>
        <dbReference type="ARBA" id="ARBA00023239"/>
    </source>
</evidence>
<dbReference type="GO" id="GO:0046872">
    <property type="term" value="F:metal ion binding"/>
    <property type="evidence" value="ECO:0007669"/>
    <property type="project" value="UniProtKB-KW"/>
</dbReference>
<dbReference type="AlphaFoldDB" id="A0A068VRR9"/>
<evidence type="ECO:0000256" key="6">
    <source>
        <dbReference type="ARBA" id="ARBA00020653"/>
    </source>
</evidence>
<proteinExistence type="inferred from homology"/>
<keyword evidence="7 15" id="KW-0028">Amino-acid biosynthesis</keyword>
<evidence type="ECO:0000256" key="4">
    <source>
        <dbReference type="ARBA" id="ARBA00011575"/>
    </source>
</evidence>
<dbReference type="InterPro" id="IPR015890">
    <property type="entry name" value="Chorismate_C"/>
</dbReference>
<keyword evidence="8 15" id="KW-0479">Metal-binding</keyword>
<evidence type="ECO:0000256" key="11">
    <source>
        <dbReference type="ARBA" id="ARBA00023141"/>
    </source>
</evidence>
<comment type="function">
    <text evidence="13 15">Part of a heterotetrameric complex that catalyzes the two-step biosynthesis of anthranilate, an intermediate in the biosynthesis of L-tryptophan. In the first step, the glutamine-binding beta subunit (TrpG) of anthranilate synthase (AS) provides the glutamine amidotransferase activity which generates ammonia as a substrate that, along with chorismate, is used in the second step, catalyzed by the large alpha subunit of AS (TrpE) to produce anthranilate. In the absence of TrpG, TrpE can synthesize anthranilate directly from chorismate and high concentrations of ammonia.</text>
</comment>
<dbReference type="InterPro" id="IPR005801">
    <property type="entry name" value="ADC_synthase"/>
</dbReference>
<evidence type="ECO:0000256" key="10">
    <source>
        <dbReference type="ARBA" id="ARBA00022842"/>
    </source>
</evidence>
<dbReference type="GO" id="GO:0004049">
    <property type="term" value="F:anthranilate synthase activity"/>
    <property type="evidence" value="ECO:0007669"/>
    <property type="project" value="UniProtKB-EC"/>
</dbReference>
<dbReference type="Pfam" id="PF00425">
    <property type="entry name" value="Chorismate_bind"/>
    <property type="match status" value="1"/>
</dbReference>
<dbReference type="Pfam" id="PF04715">
    <property type="entry name" value="Anth_synt_I_N"/>
    <property type="match status" value="1"/>
</dbReference>
<evidence type="ECO:0000256" key="14">
    <source>
        <dbReference type="ARBA" id="ARBA00047683"/>
    </source>
</evidence>
<dbReference type="PATRIC" id="fig|66712.6.peg.1025"/>
<name>A0A068VRR9_PROFF</name>
<dbReference type="PANTHER" id="PTHR11236:SF46">
    <property type="entry name" value="ANTHRANILATE SYNTHASE COMPONENT 1"/>
    <property type="match status" value="1"/>
</dbReference>